<gene>
    <name evidence="2" type="ORF">ACFPJA_07890</name>
</gene>
<accession>A0ABD5QQU9</accession>
<feature type="transmembrane region" description="Helical" evidence="1">
    <location>
        <begin position="98"/>
        <end position="120"/>
    </location>
</feature>
<keyword evidence="1" id="KW-1133">Transmembrane helix</keyword>
<keyword evidence="1" id="KW-0472">Membrane</keyword>
<evidence type="ECO:0000313" key="3">
    <source>
        <dbReference type="Proteomes" id="UP001596145"/>
    </source>
</evidence>
<dbReference type="Proteomes" id="UP001596145">
    <property type="component" value="Unassembled WGS sequence"/>
</dbReference>
<sequence>MAAINVTLFGAFTAGIVLDPTTVNGEPAWLKPAKFAASIALVNATLGWLGIHLSIEEEFRRRTSMIIGGGFLIEIVLIGGQALRGVGSHFNRSTTLDGTIGVIMGVTIVVVTCSIAALAVRARRTEFDVHPAFATGILLGIGLFVVGAFEGGVMIAIQSRTVDAAGQTVPFVGWHVVGGFRLAHFVGLHALQVLPLAGYFAARGHHSDTIVHPHRAVVLVASGYGLLLAGSFVLGVAPLVV</sequence>
<feature type="transmembrane region" description="Helical" evidence="1">
    <location>
        <begin position="132"/>
        <end position="157"/>
    </location>
</feature>
<feature type="transmembrane region" description="Helical" evidence="1">
    <location>
        <begin position="65"/>
        <end position="86"/>
    </location>
</feature>
<evidence type="ECO:0000256" key="1">
    <source>
        <dbReference type="SAM" id="Phobius"/>
    </source>
</evidence>
<feature type="transmembrane region" description="Helical" evidence="1">
    <location>
        <begin position="35"/>
        <end position="53"/>
    </location>
</feature>
<organism evidence="2 3">
    <name type="scientific">Halorubrum glutamatedens</name>
    <dbReference type="NCBI Taxonomy" id="2707018"/>
    <lineage>
        <taxon>Archaea</taxon>
        <taxon>Methanobacteriati</taxon>
        <taxon>Methanobacteriota</taxon>
        <taxon>Stenosarchaea group</taxon>
        <taxon>Halobacteria</taxon>
        <taxon>Halobacteriales</taxon>
        <taxon>Haloferacaceae</taxon>
        <taxon>Halorubrum</taxon>
    </lineage>
</organism>
<protein>
    <submittedName>
        <fullName evidence="2">Uncharacterized protein</fullName>
    </submittedName>
</protein>
<proteinExistence type="predicted"/>
<dbReference type="AlphaFoldDB" id="A0ABD5QQU9"/>
<evidence type="ECO:0000313" key="2">
    <source>
        <dbReference type="EMBL" id="MFC5134640.1"/>
    </source>
</evidence>
<feature type="transmembrane region" description="Helical" evidence="1">
    <location>
        <begin position="214"/>
        <end position="240"/>
    </location>
</feature>
<reference evidence="2 3" key="1">
    <citation type="journal article" date="2019" name="Int. J. Syst. Evol. Microbiol.">
        <title>The Global Catalogue of Microorganisms (GCM) 10K type strain sequencing project: providing services to taxonomists for standard genome sequencing and annotation.</title>
        <authorList>
            <consortium name="The Broad Institute Genomics Platform"/>
            <consortium name="The Broad Institute Genome Sequencing Center for Infectious Disease"/>
            <person name="Wu L."/>
            <person name="Ma J."/>
        </authorList>
    </citation>
    <scope>NUCLEOTIDE SEQUENCE [LARGE SCALE GENOMIC DNA]</scope>
    <source>
        <strain evidence="2 3">CGMCC 1.16026</strain>
    </source>
</reference>
<feature type="transmembrane region" description="Helical" evidence="1">
    <location>
        <begin position="182"/>
        <end position="202"/>
    </location>
</feature>
<comment type="caution">
    <text evidence="2">The sequence shown here is derived from an EMBL/GenBank/DDBJ whole genome shotgun (WGS) entry which is preliminary data.</text>
</comment>
<name>A0ABD5QQU9_9EURY</name>
<keyword evidence="3" id="KW-1185">Reference proteome</keyword>
<dbReference type="RefSeq" id="WP_379748283.1">
    <property type="nucleotide sequence ID" value="NZ_JBHSKV010000010.1"/>
</dbReference>
<dbReference type="EMBL" id="JBHSKV010000010">
    <property type="protein sequence ID" value="MFC5134640.1"/>
    <property type="molecule type" value="Genomic_DNA"/>
</dbReference>
<keyword evidence="1" id="KW-0812">Transmembrane</keyword>